<name>A0ABV2AUB1_9EUKA</name>
<evidence type="ECO:0000259" key="3">
    <source>
        <dbReference type="Pfam" id="PF01926"/>
    </source>
</evidence>
<keyword evidence="5" id="KW-1185">Reference proteome</keyword>
<accession>A0ABV2AUB1</accession>
<dbReference type="PANTHER" id="PTHR11089:SF30">
    <property type="entry name" value="GUANINE NUCLEOTIDE-BINDING PROTEIN-LIKE 3 HOMOLOG"/>
    <property type="match status" value="1"/>
</dbReference>
<dbReference type="SUPFAM" id="SSF52540">
    <property type="entry name" value="P-loop containing nucleoside triphosphate hydrolases"/>
    <property type="match status" value="1"/>
</dbReference>
<organism evidence="4 5">
    <name type="scientific">Bonamia ostreae</name>
    <dbReference type="NCBI Taxonomy" id="126728"/>
    <lineage>
        <taxon>Eukaryota</taxon>
        <taxon>Sar</taxon>
        <taxon>Rhizaria</taxon>
        <taxon>Endomyxa</taxon>
        <taxon>Ascetosporea</taxon>
        <taxon>Haplosporida</taxon>
        <taxon>Bonamia</taxon>
    </lineage>
</organism>
<dbReference type="Pfam" id="PF01926">
    <property type="entry name" value="MMR_HSR1"/>
    <property type="match status" value="1"/>
</dbReference>
<gene>
    <name evidence="4" type="ORF">MHBO_004757</name>
</gene>
<dbReference type="InterPro" id="IPR050755">
    <property type="entry name" value="TRAFAC_YlqF/YawG_RiboMat"/>
</dbReference>
<evidence type="ECO:0000256" key="1">
    <source>
        <dbReference type="ARBA" id="ARBA00022741"/>
    </source>
</evidence>
<evidence type="ECO:0000256" key="2">
    <source>
        <dbReference type="ARBA" id="ARBA00023134"/>
    </source>
</evidence>
<dbReference type="Gene3D" id="3.40.50.300">
    <property type="entry name" value="P-loop containing nucleotide triphosphate hydrolases"/>
    <property type="match status" value="1"/>
</dbReference>
<dbReference type="PANTHER" id="PTHR11089">
    <property type="entry name" value="GTP-BINDING PROTEIN-RELATED"/>
    <property type="match status" value="1"/>
</dbReference>
<dbReference type="InterPro" id="IPR006073">
    <property type="entry name" value="GTP-bd"/>
</dbReference>
<dbReference type="InterPro" id="IPR023179">
    <property type="entry name" value="GTP-bd_ortho_bundle_sf"/>
</dbReference>
<protein>
    <recommendedName>
        <fullName evidence="3">G domain-containing protein</fullName>
    </recommendedName>
</protein>
<keyword evidence="1" id="KW-0547">Nucleotide-binding</keyword>
<keyword evidence="2" id="KW-0342">GTP-binding</keyword>
<dbReference type="Gene3D" id="1.10.1580.10">
    <property type="match status" value="1"/>
</dbReference>
<comment type="caution">
    <text evidence="4">The sequence shown here is derived from an EMBL/GenBank/DDBJ whole genome shotgun (WGS) entry which is preliminary data.</text>
</comment>
<proteinExistence type="predicted"/>
<feature type="domain" description="G" evidence="3">
    <location>
        <begin position="1"/>
        <end position="61"/>
    </location>
</feature>
<evidence type="ECO:0000313" key="5">
    <source>
        <dbReference type="Proteomes" id="UP001439008"/>
    </source>
</evidence>
<dbReference type="EMBL" id="JBDODL010005124">
    <property type="protein sequence ID" value="MES1923214.1"/>
    <property type="molecule type" value="Genomic_DNA"/>
</dbReference>
<evidence type="ECO:0000313" key="4">
    <source>
        <dbReference type="EMBL" id="MES1923214.1"/>
    </source>
</evidence>
<dbReference type="Proteomes" id="UP001439008">
    <property type="component" value="Unassembled WGS sequence"/>
</dbReference>
<dbReference type="InterPro" id="IPR027417">
    <property type="entry name" value="P-loop_NTPase"/>
</dbReference>
<sequence>PNVGKSSIINSLKRKKITSTSPVPGHTKNIQTVILDKRIKLFDSPGVIFDDENNYSQLVLKNSLRIEDIKNPENIVDQILKKCPKMNLCAVYNISPFDKTEQFLYSVAAKKGLLKKGGIANVDAAARSVIRDWNSGKVSYYTSPPVETLSKFDEINIIEGDFKNEIERILEINKSDIDKCEMVDDESNQNRPIKKFVPIKE</sequence>
<feature type="non-terminal residue" evidence="4">
    <location>
        <position position="1"/>
    </location>
</feature>
<reference evidence="4 5" key="1">
    <citation type="journal article" date="2024" name="BMC Biol.">
        <title>Comparative genomics of Ascetosporea gives new insight into the evolutionary basis for animal parasitism in Rhizaria.</title>
        <authorList>
            <person name="Hiltunen Thoren M."/>
            <person name="Onut-Brannstrom I."/>
            <person name="Alfjorden A."/>
            <person name="Peckova H."/>
            <person name="Swords F."/>
            <person name="Hooper C."/>
            <person name="Holzer A.S."/>
            <person name="Bass D."/>
            <person name="Burki F."/>
        </authorList>
    </citation>
    <scope>NUCLEOTIDE SEQUENCE [LARGE SCALE GENOMIC DNA]</scope>
    <source>
        <strain evidence="4">20-A016</strain>
    </source>
</reference>